<dbReference type="AlphaFoldDB" id="A0A803Q8Q8"/>
<dbReference type="EMBL" id="UZAU01000711">
    <property type="status" value="NOT_ANNOTATED_CDS"/>
    <property type="molecule type" value="Genomic_DNA"/>
</dbReference>
<feature type="compositionally biased region" description="Basic and acidic residues" evidence="1">
    <location>
        <begin position="23"/>
        <end position="44"/>
    </location>
</feature>
<reference evidence="2" key="1">
    <citation type="submission" date="2018-11" db="EMBL/GenBank/DDBJ databases">
        <authorList>
            <person name="Grassa J C."/>
        </authorList>
    </citation>
    <scope>NUCLEOTIDE SEQUENCE [LARGE SCALE GENOMIC DNA]</scope>
</reference>
<dbReference type="EnsemblPlants" id="evm.model.08.1452">
    <property type="protein sequence ID" value="cds.evm.model.08.1452"/>
    <property type="gene ID" value="evm.TU.08.1452"/>
</dbReference>
<organism evidence="2 3">
    <name type="scientific">Cannabis sativa</name>
    <name type="common">Hemp</name>
    <name type="synonym">Marijuana</name>
    <dbReference type="NCBI Taxonomy" id="3483"/>
    <lineage>
        <taxon>Eukaryota</taxon>
        <taxon>Viridiplantae</taxon>
        <taxon>Streptophyta</taxon>
        <taxon>Embryophyta</taxon>
        <taxon>Tracheophyta</taxon>
        <taxon>Spermatophyta</taxon>
        <taxon>Magnoliopsida</taxon>
        <taxon>eudicotyledons</taxon>
        <taxon>Gunneridae</taxon>
        <taxon>Pentapetalae</taxon>
        <taxon>rosids</taxon>
        <taxon>fabids</taxon>
        <taxon>Rosales</taxon>
        <taxon>Cannabaceae</taxon>
        <taxon>Cannabis</taxon>
    </lineage>
</organism>
<feature type="compositionally biased region" description="Basic and acidic residues" evidence="1">
    <location>
        <begin position="73"/>
        <end position="119"/>
    </location>
</feature>
<protein>
    <submittedName>
        <fullName evidence="2">Uncharacterized protein</fullName>
    </submittedName>
</protein>
<accession>A0A803Q8Q8</accession>
<evidence type="ECO:0000313" key="3">
    <source>
        <dbReference type="Proteomes" id="UP000596661"/>
    </source>
</evidence>
<evidence type="ECO:0000313" key="2">
    <source>
        <dbReference type="EnsemblPlants" id="cds.evm.model.08.1452"/>
    </source>
</evidence>
<keyword evidence="3" id="KW-1185">Reference proteome</keyword>
<dbReference type="Gramene" id="evm.model.08.1452">
    <property type="protein sequence ID" value="cds.evm.model.08.1452"/>
    <property type="gene ID" value="evm.TU.08.1452"/>
</dbReference>
<sequence>MGNCGSFPKTKGDEADAPVPAPELHKEDLLKIDNDNDQEKKDNSENGDGDDNQTNKPALDDEKNPQSFQASFDDEKREKDEKGADHVDVSEKKVEIEVSSEEKEEKYNVEEVKVDEEKTNNNNKAIEPASPVADVPAATIK</sequence>
<reference evidence="2" key="2">
    <citation type="submission" date="2021-03" db="UniProtKB">
        <authorList>
            <consortium name="EnsemblPlants"/>
        </authorList>
    </citation>
    <scope>IDENTIFICATION</scope>
</reference>
<name>A0A803Q8Q8_CANSA</name>
<dbReference type="Proteomes" id="UP000596661">
    <property type="component" value="Chromosome 8"/>
</dbReference>
<proteinExistence type="predicted"/>
<evidence type="ECO:0000256" key="1">
    <source>
        <dbReference type="SAM" id="MobiDB-lite"/>
    </source>
</evidence>
<feature type="region of interest" description="Disordered" evidence="1">
    <location>
        <begin position="1"/>
        <end position="141"/>
    </location>
</feature>